<evidence type="ECO:0000313" key="1">
    <source>
        <dbReference type="EMBL" id="KJU84006.1"/>
    </source>
</evidence>
<feature type="non-terminal residue" evidence="1">
    <location>
        <position position="100"/>
    </location>
</feature>
<proteinExistence type="predicted"/>
<keyword evidence="2" id="KW-1185">Reference proteome</keyword>
<gene>
    <name evidence="1" type="ORF">MBAV_003800</name>
</gene>
<dbReference type="AlphaFoldDB" id="A0A0F3GQ26"/>
<evidence type="ECO:0000313" key="2">
    <source>
        <dbReference type="Proteomes" id="UP000033423"/>
    </source>
</evidence>
<dbReference type="Proteomes" id="UP000033423">
    <property type="component" value="Unassembled WGS sequence"/>
</dbReference>
<dbReference type="EMBL" id="LACI01001652">
    <property type="protein sequence ID" value="KJU84006.1"/>
    <property type="molecule type" value="Genomic_DNA"/>
</dbReference>
<protein>
    <submittedName>
        <fullName evidence="1">Carbamoyltransferase</fullName>
        <ecNumber evidence="1">2.1.3.7</ecNumber>
    </submittedName>
</protein>
<sequence>MQTTQLLGFRPGRHEGKVTGLAAYGNKAVCEKEYRRLIRYERDSFKVVNTVSKSHKIYKEIMKHNREDIAASLQYVFEETITRFIKAQMERYNKKNVEQT</sequence>
<name>A0A0F3GQ26_9BACT</name>
<dbReference type="GO" id="GO:0047155">
    <property type="term" value="F:3-hydroxymethylcephem carbamoyltransferase activity"/>
    <property type="evidence" value="ECO:0007669"/>
    <property type="project" value="UniProtKB-EC"/>
</dbReference>
<organism evidence="1 2">
    <name type="scientific">Candidatus Magnetobacterium bavaricum</name>
    <dbReference type="NCBI Taxonomy" id="29290"/>
    <lineage>
        <taxon>Bacteria</taxon>
        <taxon>Pseudomonadati</taxon>
        <taxon>Nitrospirota</taxon>
        <taxon>Thermodesulfovibrionia</taxon>
        <taxon>Thermodesulfovibrionales</taxon>
        <taxon>Candidatus Magnetobacteriaceae</taxon>
        <taxon>Candidatus Magnetobacterium</taxon>
    </lineage>
</organism>
<dbReference type="Gene3D" id="3.30.420.40">
    <property type="match status" value="1"/>
</dbReference>
<accession>A0A0F3GQ26</accession>
<reference evidence="1 2" key="1">
    <citation type="submission" date="2015-02" db="EMBL/GenBank/DDBJ databases">
        <title>Single-cell genomics of uncultivated deep-branching MTB reveals a conserved set of magnetosome genes.</title>
        <authorList>
            <person name="Kolinko S."/>
            <person name="Richter M."/>
            <person name="Glockner F.O."/>
            <person name="Brachmann A."/>
            <person name="Schuler D."/>
        </authorList>
    </citation>
    <scope>NUCLEOTIDE SEQUENCE [LARGE SCALE GENOMIC DNA]</scope>
    <source>
        <strain evidence="1">TM-1</strain>
    </source>
</reference>
<dbReference type="EC" id="2.1.3.7" evidence="1"/>
<comment type="caution">
    <text evidence="1">The sequence shown here is derived from an EMBL/GenBank/DDBJ whole genome shotgun (WGS) entry which is preliminary data.</text>
</comment>
<keyword evidence="1" id="KW-0808">Transferase</keyword>